<keyword evidence="2" id="KW-0812">Transmembrane</keyword>
<dbReference type="STRING" id="683260.SAMN05421874_12849"/>
<sequence length="190" mass="20829">MADNDLMTTPPPLARLLIVAAKKALAAVGLTLVFLVVGTTEGIFDPEPDWLLWLFSGAAVVSLGSSLVLSWYTDRPRRAAVEQAERSPSERLRELNTMVESSMAVTAQFMDRLVRELESQKAAAEATIAEGEERARWLDINKGEAEKMRQLLVGETKATISAQRRRDWMLVGIGALISIPIGAMINLLVP</sequence>
<feature type="coiled-coil region" evidence="1">
    <location>
        <begin position="107"/>
        <end position="134"/>
    </location>
</feature>
<feature type="transmembrane region" description="Helical" evidence="2">
    <location>
        <begin position="50"/>
        <end position="72"/>
    </location>
</feature>
<gene>
    <name evidence="3" type="ORF">SAMN05421874_12849</name>
</gene>
<keyword evidence="2" id="KW-1133">Transmembrane helix</keyword>
<keyword evidence="1" id="KW-0175">Coiled coil</keyword>
<protein>
    <submittedName>
        <fullName evidence="3">Uncharacterized protein</fullName>
    </submittedName>
</protein>
<evidence type="ECO:0000313" key="4">
    <source>
        <dbReference type="Proteomes" id="UP000198683"/>
    </source>
</evidence>
<reference evidence="3 4" key="1">
    <citation type="submission" date="2016-10" db="EMBL/GenBank/DDBJ databases">
        <authorList>
            <person name="de Groot N.N."/>
        </authorList>
    </citation>
    <scope>NUCLEOTIDE SEQUENCE [LARGE SCALE GENOMIC DNA]</scope>
    <source>
        <strain evidence="3 4">CGMCC 4.5681</strain>
    </source>
</reference>
<dbReference type="EMBL" id="FNFB01000028">
    <property type="protein sequence ID" value="SDL73906.1"/>
    <property type="molecule type" value="Genomic_DNA"/>
</dbReference>
<dbReference type="AlphaFoldDB" id="A0A1G9MI03"/>
<evidence type="ECO:0000256" key="1">
    <source>
        <dbReference type="SAM" id="Coils"/>
    </source>
</evidence>
<organism evidence="3 4">
    <name type="scientific">Nonomuraea maritima</name>
    <dbReference type="NCBI Taxonomy" id="683260"/>
    <lineage>
        <taxon>Bacteria</taxon>
        <taxon>Bacillati</taxon>
        <taxon>Actinomycetota</taxon>
        <taxon>Actinomycetes</taxon>
        <taxon>Streptosporangiales</taxon>
        <taxon>Streptosporangiaceae</taxon>
        <taxon>Nonomuraea</taxon>
    </lineage>
</organism>
<evidence type="ECO:0000256" key="2">
    <source>
        <dbReference type="SAM" id="Phobius"/>
    </source>
</evidence>
<accession>A0A1G9MI03</accession>
<name>A0A1G9MI03_9ACTN</name>
<feature type="transmembrane region" description="Helical" evidence="2">
    <location>
        <begin position="168"/>
        <end position="189"/>
    </location>
</feature>
<keyword evidence="4" id="KW-1185">Reference proteome</keyword>
<evidence type="ECO:0000313" key="3">
    <source>
        <dbReference type="EMBL" id="SDL73906.1"/>
    </source>
</evidence>
<feature type="transmembrane region" description="Helical" evidence="2">
    <location>
        <begin position="24"/>
        <end position="44"/>
    </location>
</feature>
<dbReference type="Proteomes" id="UP000198683">
    <property type="component" value="Unassembled WGS sequence"/>
</dbReference>
<keyword evidence="2" id="KW-0472">Membrane</keyword>
<proteinExistence type="predicted"/>